<proteinExistence type="predicted"/>
<reference evidence="1 2" key="1">
    <citation type="submission" date="2018-12" db="EMBL/GenBank/DDBJ databases">
        <title>Unveiling genomic diversity among members of the Bifidobacterium pseudolongum species, a widely distributed gut commensal of the animal kingdom.</title>
        <authorList>
            <person name="Lugli G.A."/>
            <person name="Duranti S."/>
            <person name="Albert K."/>
            <person name="Mancabelli L."/>
            <person name="Napoli S."/>
            <person name="Viappiani A."/>
            <person name="Anzalone R."/>
            <person name="Longhi G."/>
            <person name="Milani C."/>
            <person name="Turroni F."/>
            <person name="Alessandri G."/>
            <person name="Sela D.A."/>
            <person name="Van Sinderen D."/>
            <person name="Ventura M."/>
        </authorList>
    </citation>
    <scope>NUCLEOTIDE SEQUENCE [LARGE SCALE GENOMIC DNA]</scope>
    <source>
        <strain evidence="1 2">2032B</strain>
    </source>
</reference>
<name>A0A4Q5AE19_9BIFI</name>
<sequence>MVAEVRHTLCDPLTDAQVRMITTAIRESLPIHDSVQEMSMAFGLDGEGMAPPHPQISFFHTWSSRDRRTVLEVHREMVSLKTTDYKGYADIRELLSLAVQAVSQAEHPTGYTRIGLRYVDEVRVPISDTSPVVDWSDWVSASLLGPTELNGLGGMGLQSQEGVSMFSCPGGSILVLRYGAQDDYVIGSTPQLRRPLPTPGPLFKLDIDSFENQEELVPEFAVDAILSVCDRLHEPVAGVFEAVITEKLRKEVLRNA</sequence>
<organism evidence="1 2">
    <name type="scientific">Bifidobacterium pseudolongum subsp. globosum</name>
    <dbReference type="NCBI Taxonomy" id="1690"/>
    <lineage>
        <taxon>Bacteria</taxon>
        <taxon>Bacillati</taxon>
        <taxon>Actinomycetota</taxon>
        <taxon>Actinomycetes</taxon>
        <taxon>Bifidobacteriales</taxon>
        <taxon>Bifidobacteriaceae</taxon>
        <taxon>Bifidobacterium</taxon>
    </lineage>
</organism>
<protein>
    <recommendedName>
        <fullName evidence="3">TIGR04255 family protein</fullName>
    </recommendedName>
</protein>
<dbReference type="AlphaFoldDB" id="A0A4Q5AE19"/>
<gene>
    <name evidence="1" type="ORF">PG2032B_1095</name>
</gene>
<evidence type="ECO:0000313" key="1">
    <source>
        <dbReference type="EMBL" id="RYQ26499.1"/>
    </source>
</evidence>
<accession>A0A4Q5AE19</accession>
<dbReference type="EMBL" id="RYUQ01000002">
    <property type="protein sequence ID" value="RYQ26499.1"/>
    <property type="molecule type" value="Genomic_DNA"/>
</dbReference>
<dbReference type="NCBIfam" id="TIGR04255">
    <property type="entry name" value="sporadTIGR04255"/>
    <property type="match status" value="1"/>
</dbReference>
<comment type="caution">
    <text evidence="1">The sequence shown here is derived from an EMBL/GenBank/DDBJ whole genome shotgun (WGS) entry which is preliminary data.</text>
</comment>
<dbReference type="Proteomes" id="UP000292535">
    <property type="component" value="Unassembled WGS sequence"/>
</dbReference>
<evidence type="ECO:0008006" key="3">
    <source>
        <dbReference type="Google" id="ProtNLM"/>
    </source>
</evidence>
<dbReference type="InterPro" id="IPR026349">
    <property type="entry name" value="CHP04255"/>
</dbReference>
<evidence type="ECO:0000313" key="2">
    <source>
        <dbReference type="Proteomes" id="UP000292535"/>
    </source>
</evidence>